<dbReference type="Proteomes" id="UP000700596">
    <property type="component" value="Unassembled WGS sequence"/>
</dbReference>
<evidence type="ECO:0000256" key="1">
    <source>
        <dbReference type="ARBA" id="ARBA00006328"/>
    </source>
</evidence>
<dbReference type="InterPro" id="IPR051164">
    <property type="entry name" value="NmrA-like_oxidored"/>
</dbReference>
<comment type="similarity">
    <text evidence="1">Belongs to the NmrA-type oxidoreductase family.</text>
</comment>
<comment type="caution">
    <text evidence="4">The sequence shown here is derived from an EMBL/GenBank/DDBJ whole genome shotgun (WGS) entry which is preliminary data.</text>
</comment>
<dbReference type="Gene3D" id="3.90.25.10">
    <property type="entry name" value="UDP-galactose 4-epimerase, domain 1"/>
    <property type="match status" value="1"/>
</dbReference>
<proteinExistence type="inferred from homology"/>
<evidence type="ECO:0000259" key="3">
    <source>
        <dbReference type="Pfam" id="PF05368"/>
    </source>
</evidence>
<accession>A0A9P9IW44</accession>
<gene>
    <name evidence="4" type="ORF">B0J11DRAFT_454427</name>
</gene>
<dbReference type="InterPro" id="IPR036291">
    <property type="entry name" value="NAD(P)-bd_dom_sf"/>
</dbReference>
<dbReference type="EMBL" id="JAGMWT010000002">
    <property type="protein sequence ID" value="KAH7135797.1"/>
    <property type="molecule type" value="Genomic_DNA"/>
</dbReference>
<dbReference type="CDD" id="cd05251">
    <property type="entry name" value="NmrA_like_SDR_a"/>
    <property type="match status" value="1"/>
</dbReference>
<dbReference type="OrthoDB" id="3358371at2759"/>
<keyword evidence="5" id="KW-1185">Reference proteome</keyword>
<evidence type="ECO:0000313" key="4">
    <source>
        <dbReference type="EMBL" id="KAH7135797.1"/>
    </source>
</evidence>
<feature type="domain" description="NmrA-like" evidence="3">
    <location>
        <begin position="9"/>
        <end position="256"/>
    </location>
</feature>
<dbReference type="PANTHER" id="PTHR42748:SF31">
    <property type="entry name" value="NMRA-LIKE DOMAIN-CONTAINING PROTEIN-RELATED"/>
    <property type="match status" value="1"/>
</dbReference>
<evidence type="ECO:0000313" key="5">
    <source>
        <dbReference type="Proteomes" id="UP000700596"/>
    </source>
</evidence>
<reference evidence="4" key="1">
    <citation type="journal article" date="2021" name="Nat. Commun.">
        <title>Genetic determinants of endophytism in the Arabidopsis root mycobiome.</title>
        <authorList>
            <person name="Mesny F."/>
            <person name="Miyauchi S."/>
            <person name="Thiergart T."/>
            <person name="Pickel B."/>
            <person name="Atanasova L."/>
            <person name="Karlsson M."/>
            <person name="Huettel B."/>
            <person name="Barry K.W."/>
            <person name="Haridas S."/>
            <person name="Chen C."/>
            <person name="Bauer D."/>
            <person name="Andreopoulos W."/>
            <person name="Pangilinan J."/>
            <person name="LaButti K."/>
            <person name="Riley R."/>
            <person name="Lipzen A."/>
            <person name="Clum A."/>
            <person name="Drula E."/>
            <person name="Henrissat B."/>
            <person name="Kohler A."/>
            <person name="Grigoriev I.V."/>
            <person name="Martin F.M."/>
            <person name="Hacquard S."/>
        </authorList>
    </citation>
    <scope>NUCLEOTIDE SEQUENCE</scope>
    <source>
        <strain evidence="4">MPI-CAGE-CH-0243</strain>
    </source>
</reference>
<protein>
    <submittedName>
        <fullName evidence="4">NmrA family transcriptional regulator</fullName>
    </submittedName>
</protein>
<evidence type="ECO:0000256" key="2">
    <source>
        <dbReference type="ARBA" id="ARBA00022857"/>
    </source>
</evidence>
<dbReference type="Gene3D" id="3.40.50.720">
    <property type="entry name" value="NAD(P)-binding Rossmann-like Domain"/>
    <property type="match status" value="1"/>
</dbReference>
<name>A0A9P9IW44_9PLEO</name>
<dbReference type="GO" id="GO:0005634">
    <property type="term" value="C:nucleus"/>
    <property type="evidence" value="ECO:0007669"/>
    <property type="project" value="TreeGrafter"/>
</dbReference>
<dbReference type="SUPFAM" id="SSF51735">
    <property type="entry name" value="NAD(P)-binding Rossmann-fold domains"/>
    <property type="match status" value="1"/>
</dbReference>
<keyword evidence="2" id="KW-0521">NADP</keyword>
<dbReference type="Pfam" id="PF05368">
    <property type="entry name" value="NmrA"/>
    <property type="match status" value="1"/>
</dbReference>
<organism evidence="4 5">
    <name type="scientific">Dendryphion nanum</name>
    <dbReference type="NCBI Taxonomy" id="256645"/>
    <lineage>
        <taxon>Eukaryota</taxon>
        <taxon>Fungi</taxon>
        <taxon>Dikarya</taxon>
        <taxon>Ascomycota</taxon>
        <taxon>Pezizomycotina</taxon>
        <taxon>Dothideomycetes</taxon>
        <taxon>Pleosporomycetidae</taxon>
        <taxon>Pleosporales</taxon>
        <taxon>Torulaceae</taxon>
        <taxon>Dendryphion</taxon>
    </lineage>
</organism>
<sequence length="311" mass="34203">MFRTFRMSQKLITVFGSTGNQGGSVVRAILAHPQLSKEWKIRGITRNPSKPDAQELIAQGVEMVQADLNSKSSLLTAIAGSSAVFGVTNYWEKASLEHEVSQGKNLADAAKESGVSHLIWSSLPYVSKITHGKLHNLHHFDSKAMVEEYVNEIGLRASYVLPAYFMSNLPGSVRPNENGDGFIIRQLFEPKTQIPMLDVPRDFGKFVAAALAKPEDTVGKHTLAASGWFTPLDVADAVQKVTGEKCVFEEVPVEAYGGSKELFDNLMMIREYDYYGPGAKEGVKRSHDLVKGLGGWGDFGTFEIFLKEIGF</sequence>
<dbReference type="PANTHER" id="PTHR42748">
    <property type="entry name" value="NITROGEN METABOLITE REPRESSION PROTEIN NMRA FAMILY MEMBER"/>
    <property type="match status" value="1"/>
</dbReference>
<dbReference type="InterPro" id="IPR008030">
    <property type="entry name" value="NmrA-like"/>
</dbReference>
<dbReference type="AlphaFoldDB" id="A0A9P9IW44"/>